<dbReference type="Proteomes" id="UP000520156">
    <property type="component" value="Unassembled WGS sequence"/>
</dbReference>
<organism evidence="1 2">
    <name type="scientific">Novosphingobium aerophilum</name>
    <dbReference type="NCBI Taxonomy" id="2839843"/>
    <lineage>
        <taxon>Bacteria</taxon>
        <taxon>Pseudomonadati</taxon>
        <taxon>Pseudomonadota</taxon>
        <taxon>Alphaproteobacteria</taxon>
        <taxon>Sphingomonadales</taxon>
        <taxon>Sphingomonadaceae</taxon>
        <taxon>Novosphingobium</taxon>
    </lineage>
</organism>
<gene>
    <name evidence="1" type="ORF">H7F49_19000</name>
</gene>
<evidence type="ECO:0000313" key="2">
    <source>
        <dbReference type="Proteomes" id="UP000520156"/>
    </source>
</evidence>
<evidence type="ECO:0000313" key="1">
    <source>
        <dbReference type="EMBL" id="MBC2653763.1"/>
    </source>
</evidence>
<reference evidence="1 2" key="1">
    <citation type="submission" date="2020-08" db="EMBL/GenBank/DDBJ databases">
        <title>The genome sequence of Novosphingobium flavum 4Y4.</title>
        <authorList>
            <person name="Liu Y."/>
        </authorList>
    </citation>
    <scope>NUCLEOTIDE SEQUENCE [LARGE SCALE GENOMIC DNA]</scope>
    <source>
        <strain evidence="1 2">4Y4</strain>
    </source>
</reference>
<sequence length="78" mass="8755">MAHVNKVHSVRTIGLVARELDKTEDEIADLALGMDPEDGLIWVYSPEHEDGIMAFTYDCGFRGHRAHHSDLIARGNPR</sequence>
<name>A0A7X1KDZ0_9SPHN</name>
<keyword evidence="2" id="KW-1185">Reference proteome</keyword>
<proteinExistence type="predicted"/>
<protein>
    <submittedName>
        <fullName evidence="1">Uncharacterized protein</fullName>
    </submittedName>
</protein>
<dbReference type="EMBL" id="JACLAU010000087">
    <property type="protein sequence ID" value="MBC2653763.1"/>
    <property type="molecule type" value="Genomic_DNA"/>
</dbReference>
<accession>A0A7X1KDZ0</accession>
<dbReference type="AlphaFoldDB" id="A0A7X1KDZ0"/>
<comment type="caution">
    <text evidence="1">The sequence shown here is derived from an EMBL/GenBank/DDBJ whole genome shotgun (WGS) entry which is preliminary data.</text>
</comment>